<sequence length="79" mass="9082">MLFEEPKAPRFVSAFNEQKKNLRDLYSKAQNGYCYEYGEPGILGKTLPTNDEKVKMSVILMLCAKKFQATMRKWIAKGS</sequence>
<evidence type="ECO:0000313" key="1">
    <source>
        <dbReference type="EMBL" id="KAH8002928.1"/>
    </source>
</evidence>
<gene>
    <name evidence="1" type="ORF">K3G42_006435</name>
</gene>
<dbReference type="EMBL" id="CM037622">
    <property type="protein sequence ID" value="KAH8002928.1"/>
    <property type="molecule type" value="Genomic_DNA"/>
</dbReference>
<accession>A0ACB8FCZ5</accession>
<evidence type="ECO:0000313" key="2">
    <source>
        <dbReference type="Proteomes" id="UP000827872"/>
    </source>
</evidence>
<reference evidence="1" key="1">
    <citation type="submission" date="2021-08" db="EMBL/GenBank/DDBJ databases">
        <title>The first chromosome-level gecko genome reveals the dynamic sex chromosomes of Neotropical dwarf geckos (Sphaerodactylidae: Sphaerodactylus).</title>
        <authorList>
            <person name="Pinto B.J."/>
            <person name="Keating S.E."/>
            <person name="Gamble T."/>
        </authorList>
    </citation>
    <scope>NUCLEOTIDE SEQUENCE</scope>
    <source>
        <strain evidence="1">TG3544</strain>
    </source>
</reference>
<dbReference type="Proteomes" id="UP000827872">
    <property type="component" value="Linkage Group LG09"/>
</dbReference>
<keyword evidence="2" id="KW-1185">Reference proteome</keyword>
<protein>
    <submittedName>
        <fullName evidence="1">Uncharacterized protein</fullName>
    </submittedName>
</protein>
<comment type="caution">
    <text evidence="1">The sequence shown here is derived from an EMBL/GenBank/DDBJ whole genome shotgun (WGS) entry which is preliminary data.</text>
</comment>
<name>A0ACB8FCZ5_9SAUR</name>
<organism evidence="1 2">
    <name type="scientific">Sphaerodactylus townsendi</name>
    <dbReference type="NCBI Taxonomy" id="933632"/>
    <lineage>
        <taxon>Eukaryota</taxon>
        <taxon>Metazoa</taxon>
        <taxon>Chordata</taxon>
        <taxon>Craniata</taxon>
        <taxon>Vertebrata</taxon>
        <taxon>Euteleostomi</taxon>
        <taxon>Lepidosauria</taxon>
        <taxon>Squamata</taxon>
        <taxon>Bifurcata</taxon>
        <taxon>Gekkota</taxon>
        <taxon>Sphaerodactylidae</taxon>
        <taxon>Sphaerodactylus</taxon>
    </lineage>
</organism>
<proteinExistence type="predicted"/>